<reference evidence="2 3" key="1">
    <citation type="submission" date="2022-06" db="EMBL/GenBank/DDBJ databases">
        <title>Sequencing the genomes of 1000 actinobacteria strains.</title>
        <authorList>
            <person name="Klenk H.-P."/>
        </authorList>
    </citation>
    <scope>NUCLEOTIDE SEQUENCE [LARGE SCALE GENOMIC DNA]</scope>
    <source>
        <strain evidence="2 3">DSM 41656</strain>
    </source>
</reference>
<keyword evidence="3" id="KW-1185">Reference proteome</keyword>
<proteinExistence type="predicted"/>
<evidence type="ECO:0000256" key="1">
    <source>
        <dbReference type="SAM" id="Phobius"/>
    </source>
</evidence>
<protein>
    <submittedName>
        <fullName evidence="2">Membrane protein</fullName>
    </submittedName>
</protein>
<organism evidence="2 3">
    <name type="scientific">Kitasatospora paracochleata</name>
    <dbReference type="NCBI Taxonomy" id="58354"/>
    <lineage>
        <taxon>Bacteria</taxon>
        <taxon>Bacillati</taxon>
        <taxon>Actinomycetota</taxon>
        <taxon>Actinomycetes</taxon>
        <taxon>Kitasatosporales</taxon>
        <taxon>Streptomycetaceae</taxon>
        <taxon>Kitasatospora</taxon>
    </lineage>
</organism>
<name>A0ABT1J0F4_9ACTN</name>
<dbReference type="EMBL" id="JAMZDX010000003">
    <property type="protein sequence ID" value="MCP2310618.1"/>
    <property type="molecule type" value="Genomic_DNA"/>
</dbReference>
<gene>
    <name evidence="2" type="ORF">FHR36_003751</name>
</gene>
<comment type="caution">
    <text evidence="2">The sequence shown here is derived from an EMBL/GenBank/DDBJ whole genome shotgun (WGS) entry which is preliminary data.</text>
</comment>
<accession>A0ABT1J0F4</accession>
<dbReference type="Pfam" id="PF08592">
    <property type="entry name" value="Anthrone_oxy"/>
    <property type="match status" value="1"/>
</dbReference>
<dbReference type="InterPro" id="IPR013901">
    <property type="entry name" value="Anthrone_oxy"/>
</dbReference>
<keyword evidence="1" id="KW-0812">Transmembrane</keyword>
<evidence type="ECO:0000313" key="3">
    <source>
        <dbReference type="Proteomes" id="UP001206483"/>
    </source>
</evidence>
<sequence>MSALRIAVLIAATLATGLSAGLFYSYACSVMPGLARADDRSFVEVMQRINVAILNGWFMLVFLGALLLILLAGALQLGGGSRAVLLWTVAAAVCYLAMLAITGAVNVPLNNRLAAAGSPDSGADLAAVRAAFEATWVRWNVVRALTSTAAFACLTGALVLAARTPAGAR</sequence>
<evidence type="ECO:0000313" key="2">
    <source>
        <dbReference type="EMBL" id="MCP2310618.1"/>
    </source>
</evidence>
<feature type="transmembrane region" description="Helical" evidence="1">
    <location>
        <begin position="141"/>
        <end position="162"/>
    </location>
</feature>
<dbReference type="RefSeq" id="WP_253798742.1">
    <property type="nucleotide sequence ID" value="NZ_BAAAUB010000085.1"/>
</dbReference>
<keyword evidence="1" id="KW-1133">Transmembrane helix</keyword>
<feature type="transmembrane region" description="Helical" evidence="1">
    <location>
        <begin position="53"/>
        <end position="72"/>
    </location>
</feature>
<feature type="transmembrane region" description="Helical" evidence="1">
    <location>
        <begin position="84"/>
        <end position="105"/>
    </location>
</feature>
<keyword evidence="1" id="KW-0472">Membrane</keyword>
<dbReference type="Proteomes" id="UP001206483">
    <property type="component" value="Unassembled WGS sequence"/>
</dbReference>